<keyword evidence="3" id="KW-1185">Reference proteome</keyword>
<dbReference type="AlphaFoldDB" id="A0A937FIZ6"/>
<feature type="domain" description="DUF3344" evidence="1">
    <location>
        <begin position="42"/>
        <end position="260"/>
    </location>
</feature>
<name>A0A937FIZ6_9CLOT</name>
<comment type="caution">
    <text evidence="2">The sequence shown here is derived from an EMBL/GenBank/DDBJ whole genome shotgun (WGS) entry which is preliminary data.</text>
</comment>
<evidence type="ECO:0000313" key="3">
    <source>
        <dbReference type="Proteomes" id="UP000623681"/>
    </source>
</evidence>
<sequence>METKNTESHPLIMPSDGVSINYTIDQNRNDLYDILYAPTPNPLTEFYNRALYGDYEAMGVGLTATGSATIGITLPPGSSIEAAFLFWDVIRFGGYVGPILPGGKLNNINITGTLISTIDFGGDYIDGFYADVSSIAKEGINVLEDFPRGAFRVLQTDGASLVVVYSNFSKPFKTVLINKGLVAFYDDTIETTFQDFIVGNPPITAKTTYMVGQSSNGRDNAYFNNSMVGTNVFNNSSGPLWSNVSVDVSNLVNSGDTSATAEVHVPLSGILIWIAQVFSVNAPSQKVSTEVRGIDFCK</sequence>
<dbReference type="InterPro" id="IPR021779">
    <property type="entry name" value="DUF3344"/>
</dbReference>
<dbReference type="EMBL" id="JAESWA010000023">
    <property type="protein sequence ID" value="MBL4933242.1"/>
    <property type="molecule type" value="Genomic_DNA"/>
</dbReference>
<proteinExistence type="predicted"/>
<dbReference type="Proteomes" id="UP000623681">
    <property type="component" value="Unassembled WGS sequence"/>
</dbReference>
<dbReference type="Pfam" id="PF11824">
    <property type="entry name" value="DUF3344"/>
    <property type="match status" value="1"/>
</dbReference>
<accession>A0A937FIZ6</accession>
<gene>
    <name evidence="2" type="ORF">JK634_15615</name>
</gene>
<protein>
    <submittedName>
        <fullName evidence="2">DUF3344 domain-containing protein</fullName>
    </submittedName>
</protein>
<reference evidence="2" key="1">
    <citation type="submission" date="2021-01" db="EMBL/GenBank/DDBJ databases">
        <title>Genome public.</title>
        <authorList>
            <person name="Liu C."/>
            <person name="Sun Q."/>
        </authorList>
    </citation>
    <scope>NUCLEOTIDE SEQUENCE</scope>
    <source>
        <strain evidence="2">YIM B02565</strain>
    </source>
</reference>
<dbReference type="RefSeq" id="WP_202768660.1">
    <property type="nucleotide sequence ID" value="NZ_JAESWA010000023.1"/>
</dbReference>
<evidence type="ECO:0000259" key="1">
    <source>
        <dbReference type="Pfam" id="PF11824"/>
    </source>
</evidence>
<evidence type="ECO:0000313" key="2">
    <source>
        <dbReference type="EMBL" id="MBL4933242.1"/>
    </source>
</evidence>
<organism evidence="2 3">
    <name type="scientific">Clostridium paridis</name>
    <dbReference type="NCBI Taxonomy" id="2803863"/>
    <lineage>
        <taxon>Bacteria</taxon>
        <taxon>Bacillati</taxon>
        <taxon>Bacillota</taxon>
        <taxon>Clostridia</taxon>
        <taxon>Eubacteriales</taxon>
        <taxon>Clostridiaceae</taxon>
        <taxon>Clostridium</taxon>
    </lineage>
</organism>